<evidence type="ECO:0000313" key="1">
    <source>
        <dbReference type="EMBL" id="GBP93257.1"/>
    </source>
</evidence>
<sequence>MIETKVDNSVNYSNLSKFDRFGGDALPQINSDPLLTHGALMRAAEGDGGGWRRRGGAEHGFVTISGGG</sequence>
<reference evidence="1 2" key="1">
    <citation type="journal article" date="2019" name="Commun. Biol.">
        <title>The bagworm genome reveals a unique fibroin gene that provides high tensile strength.</title>
        <authorList>
            <person name="Kono N."/>
            <person name="Nakamura H."/>
            <person name="Ohtoshi R."/>
            <person name="Tomita M."/>
            <person name="Numata K."/>
            <person name="Arakawa K."/>
        </authorList>
    </citation>
    <scope>NUCLEOTIDE SEQUENCE [LARGE SCALE GENOMIC DNA]</scope>
</reference>
<comment type="caution">
    <text evidence="1">The sequence shown here is derived from an EMBL/GenBank/DDBJ whole genome shotgun (WGS) entry which is preliminary data.</text>
</comment>
<protein>
    <submittedName>
        <fullName evidence="1">Uncharacterized protein</fullName>
    </submittedName>
</protein>
<name>A0A4C2A2W4_EUMVA</name>
<proteinExistence type="predicted"/>
<dbReference type="EMBL" id="BGZK01002357">
    <property type="protein sequence ID" value="GBP93257.1"/>
    <property type="molecule type" value="Genomic_DNA"/>
</dbReference>
<evidence type="ECO:0000313" key="2">
    <source>
        <dbReference type="Proteomes" id="UP000299102"/>
    </source>
</evidence>
<gene>
    <name evidence="1" type="ORF">EVAR_100597_1</name>
</gene>
<organism evidence="1 2">
    <name type="scientific">Eumeta variegata</name>
    <name type="common">Bagworm moth</name>
    <name type="synonym">Eumeta japonica</name>
    <dbReference type="NCBI Taxonomy" id="151549"/>
    <lineage>
        <taxon>Eukaryota</taxon>
        <taxon>Metazoa</taxon>
        <taxon>Ecdysozoa</taxon>
        <taxon>Arthropoda</taxon>
        <taxon>Hexapoda</taxon>
        <taxon>Insecta</taxon>
        <taxon>Pterygota</taxon>
        <taxon>Neoptera</taxon>
        <taxon>Endopterygota</taxon>
        <taxon>Lepidoptera</taxon>
        <taxon>Glossata</taxon>
        <taxon>Ditrysia</taxon>
        <taxon>Tineoidea</taxon>
        <taxon>Psychidae</taxon>
        <taxon>Oiketicinae</taxon>
        <taxon>Eumeta</taxon>
    </lineage>
</organism>
<keyword evidence="2" id="KW-1185">Reference proteome</keyword>
<dbReference type="AlphaFoldDB" id="A0A4C2A2W4"/>
<accession>A0A4C2A2W4</accession>
<dbReference type="Proteomes" id="UP000299102">
    <property type="component" value="Unassembled WGS sequence"/>
</dbReference>